<feature type="domain" description="ZAD" evidence="15">
    <location>
        <begin position="7"/>
        <end position="82"/>
    </location>
</feature>
<reference evidence="16" key="1">
    <citation type="journal article" date="2020" name="BMC">
        <title>Leishmania infection induces a limited differential gene expression in the sand fly midgut.</title>
        <authorList>
            <person name="Coutinho-Abreu I.V."/>
            <person name="Serafim T.D."/>
            <person name="Meneses C."/>
            <person name="Kamhawi S."/>
            <person name="Oliveira F."/>
            <person name="Valenzuela J.G."/>
        </authorList>
    </citation>
    <scope>NUCLEOTIDE SEQUENCE</scope>
    <source>
        <strain evidence="16">Jacobina</strain>
        <tissue evidence="16">Midgut</tissue>
    </source>
</reference>
<evidence type="ECO:0000256" key="4">
    <source>
        <dbReference type="ARBA" id="ARBA00022737"/>
    </source>
</evidence>
<evidence type="ECO:0000256" key="6">
    <source>
        <dbReference type="ARBA" id="ARBA00022833"/>
    </source>
</evidence>
<dbReference type="InterPro" id="IPR012934">
    <property type="entry name" value="Znf_AD"/>
</dbReference>
<evidence type="ECO:0000256" key="2">
    <source>
        <dbReference type="ARBA" id="ARBA00006991"/>
    </source>
</evidence>
<dbReference type="EMBL" id="GITU01001095">
    <property type="protein sequence ID" value="MBC1169798.1"/>
    <property type="molecule type" value="Transcribed_RNA"/>
</dbReference>
<dbReference type="Gene3D" id="3.30.160.60">
    <property type="entry name" value="Classic Zinc Finger"/>
    <property type="match status" value="6"/>
</dbReference>
<keyword evidence="10" id="KW-0539">Nucleus</keyword>
<evidence type="ECO:0000256" key="13">
    <source>
        <dbReference type="SAM" id="MobiDB-lite"/>
    </source>
</evidence>
<dbReference type="InterPro" id="IPR050589">
    <property type="entry name" value="Ikaros_C2H2-ZF"/>
</dbReference>
<comment type="subcellular location">
    <subcellularLocation>
        <location evidence="1">Nucleus</location>
    </subcellularLocation>
</comment>
<evidence type="ECO:0000256" key="7">
    <source>
        <dbReference type="ARBA" id="ARBA00023015"/>
    </source>
</evidence>
<keyword evidence="8" id="KW-0238">DNA-binding</keyword>
<dbReference type="PANTHER" id="PTHR24404:SF43">
    <property type="entry name" value="TRANSCRIPTIONAL REPRESSOR CTCF"/>
    <property type="match status" value="1"/>
</dbReference>
<evidence type="ECO:0000256" key="12">
    <source>
        <dbReference type="PROSITE-ProRule" id="PRU01263"/>
    </source>
</evidence>
<dbReference type="AlphaFoldDB" id="A0A7G3ACV7"/>
<dbReference type="GO" id="GO:0006357">
    <property type="term" value="P:regulation of transcription by RNA polymerase II"/>
    <property type="evidence" value="ECO:0007669"/>
    <property type="project" value="TreeGrafter"/>
</dbReference>
<dbReference type="PROSITE" id="PS51915">
    <property type="entry name" value="ZAD"/>
    <property type="match status" value="1"/>
</dbReference>
<dbReference type="SMART" id="SM00868">
    <property type="entry name" value="zf-AD"/>
    <property type="match status" value="1"/>
</dbReference>
<evidence type="ECO:0000259" key="15">
    <source>
        <dbReference type="PROSITE" id="PS51915"/>
    </source>
</evidence>
<feature type="compositionally biased region" description="Basic and acidic residues" evidence="13">
    <location>
        <begin position="171"/>
        <end position="181"/>
    </location>
</feature>
<proteinExistence type="inferred from homology"/>
<dbReference type="GO" id="GO:0008270">
    <property type="term" value="F:zinc ion binding"/>
    <property type="evidence" value="ECO:0007669"/>
    <property type="project" value="UniProtKB-UniRule"/>
</dbReference>
<keyword evidence="7" id="KW-0805">Transcription regulation</keyword>
<dbReference type="SUPFAM" id="SSF57667">
    <property type="entry name" value="beta-beta-alpha zinc fingers"/>
    <property type="match status" value="5"/>
</dbReference>
<keyword evidence="3 12" id="KW-0479">Metal-binding</keyword>
<protein>
    <submittedName>
        <fullName evidence="16">Putative c2h2-type zn-finger protein</fullName>
    </submittedName>
</protein>
<keyword evidence="4" id="KW-0677">Repeat</keyword>
<dbReference type="InterPro" id="IPR013087">
    <property type="entry name" value="Znf_C2H2_type"/>
</dbReference>
<evidence type="ECO:0000256" key="10">
    <source>
        <dbReference type="ARBA" id="ARBA00023242"/>
    </source>
</evidence>
<feature type="binding site" evidence="12">
    <location>
        <position position="12"/>
    </location>
    <ligand>
        <name>Zn(2+)</name>
        <dbReference type="ChEBI" id="CHEBI:29105"/>
    </ligand>
</feature>
<feature type="domain" description="C2H2-type" evidence="14">
    <location>
        <begin position="238"/>
        <end position="266"/>
    </location>
</feature>
<feature type="domain" description="C2H2-type" evidence="14">
    <location>
        <begin position="328"/>
        <end position="355"/>
    </location>
</feature>
<feature type="domain" description="C2H2-type" evidence="14">
    <location>
        <begin position="299"/>
        <end position="327"/>
    </location>
</feature>
<accession>A0A7G3ACV7</accession>
<dbReference type="GO" id="GO:0005634">
    <property type="term" value="C:nucleus"/>
    <property type="evidence" value="ECO:0007669"/>
    <property type="project" value="UniProtKB-SubCell"/>
</dbReference>
<sequence length="493" mass="57316">MLEIWKSWCRFCAKQDSNEGEESCNMESPNNKLEIFNKLFITPLTRLEGIKPTFCTECSDFVTKLESFHDRCLKVDQMFNEIFHNCTSDADLQSLRVKYSIDSNNVKNRAILTTTETEKETADDCLHSDHVSDASDAIDEEESIYVKKEVQEKVKIVHKKRGRPRGSLKKALTEAKTKHTREIKTRLTRKTDEKDKIVFQRSPSVKRSPKRDKTKRETLIRDRAERYRGPRSAREQPSVCQICSKTYTRKYMLTLHMREKHSTEELPFACQSCPKRFVTAQKLKVHEVSHLPKEEKLIHPCPHCEKLYGSIQNVEIHIRAVHKNEKPFICEECGKSFVTKGALKEHHISHTDERSFQCSHCPKKYRSLPRLKMHEDVHTSTLYECPTCGVKRNTKHNLKMHMLVHSEEKKFKCKYCGNEFKRIKSFKDHLIIHTGQRPYECPFCSKTFANGSNCRKHKKIAHPAELAALEASGEPTKVTILPKLEILQAKDCN</sequence>
<dbReference type="SMART" id="SM00355">
    <property type="entry name" value="ZnF_C2H2"/>
    <property type="match status" value="8"/>
</dbReference>
<evidence type="ECO:0000259" key="14">
    <source>
        <dbReference type="PROSITE" id="PS50157"/>
    </source>
</evidence>
<evidence type="ECO:0000256" key="5">
    <source>
        <dbReference type="ARBA" id="ARBA00022771"/>
    </source>
</evidence>
<dbReference type="InterPro" id="IPR036236">
    <property type="entry name" value="Znf_C2H2_sf"/>
</dbReference>
<evidence type="ECO:0000256" key="11">
    <source>
        <dbReference type="PROSITE-ProRule" id="PRU00042"/>
    </source>
</evidence>
<feature type="domain" description="C2H2-type" evidence="14">
    <location>
        <begin position="383"/>
        <end position="410"/>
    </location>
</feature>
<dbReference type="PANTHER" id="PTHR24404">
    <property type="entry name" value="ZINC FINGER PROTEIN"/>
    <property type="match status" value="1"/>
</dbReference>
<keyword evidence="6 12" id="KW-0862">Zinc</keyword>
<feature type="binding site" evidence="12">
    <location>
        <position position="58"/>
    </location>
    <ligand>
        <name>Zn(2+)</name>
        <dbReference type="ChEBI" id="CHEBI:29105"/>
    </ligand>
</feature>
<dbReference type="FunFam" id="3.30.160.60:FF:001480">
    <property type="entry name" value="Si:cabz01071911.3"/>
    <property type="match status" value="1"/>
</dbReference>
<comment type="similarity">
    <text evidence="2">Belongs to the krueppel C2H2-type zinc-finger protein family.</text>
</comment>
<evidence type="ECO:0000256" key="1">
    <source>
        <dbReference type="ARBA" id="ARBA00004123"/>
    </source>
</evidence>
<feature type="domain" description="C2H2-type" evidence="14">
    <location>
        <begin position="411"/>
        <end position="438"/>
    </location>
</feature>
<dbReference type="PROSITE" id="PS50157">
    <property type="entry name" value="ZINC_FINGER_C2H2_2"/>
    <property type="match status" value="8"/>
</dbReference>
<keyword evidence="9" id="KW-0804">Transcription</keyword>
<feature type="binding site" evidence="12">
    <location>
        <position position="9"/>
    </location>
    <ligand>
        <name>Zn(2+)</name>
        <dbReference type="ChEBI" id="CHEBI:29105"/>
    </ligand>
</feature>
<dbReference type="Pfam" id="PF00096">
    <property type="entry name" value="zf-C2H2"/>
    <property type="match status" value="4"/>
</dbReference>
<evidence type="ECO:0000256" key="3">
    <source>
        <dbReference type="ARBA" id="ARBA00022723"/>
    </source>
</evidence>
<dbReference type="GO" id="GO:0003700">
    <property type="term" value="F:DNA-binding transcription factor activity"/>
    <property type="evidence" value="ECO:0007669"/>
    <property type="project" value="TreeGrafter"/>
</dbReference>
<dbReference type="VEuPathDB" id="VectorBase:LLONM1_002764"/>
<name>A0A7G3ACV7_LUTLO</name>
<feature type="region of interest" description="Disordered" evidence="13">
    <location>
        <begin position="160"/>
        <end position="181"/>
    </location>
</feature>
<dbReference type="PROSITE" id="PS00028">
    <property type="entry name" value="ZINC_FINGER_C2H2_1"/>
    <property type="match status" value="7"/>
</dbReference>
<feature type="domain" description="C2H2-type" evidence="14">
    <location>
        <begin position="356"/>
        <end position="379"/>
    </location>
</feature>
<evidence type="ECO:0000256" key="8">
    <source>
        <dbReference type="ARBA" id="ARBA00023125"/>
    </source>
</evidence>
<evidence type="ECO:0000256" key="9">
    <source>
        <dbReference type="ARBA" id="ARBA00023163"/>
    </source>
</evidence>
<evidence type="ECO:0000313" key="16">
    <source>
        <dbReference type="EMBL" id="MBC1169798.1"/>
    </source>
</evidence>
<organism evidence="16">
    <name type="scientific">Lutzomyia longipalpis</name>
    <name type="common">Sand fly</name>
    <dbReference type="NCBI Taxonomy" id="7200"/>
    <lineage>
        <taxon>Eukaryota</taxon>
        <taxon>Metazoa</taxon>
        <taxon>Ecdysozoa</taxon>
        <taxon>Arthropoda</taxon>
        <taxon>Hexapoda</taxon>
        <taxon>Insecta</taxon>
        <taxon>Pterygota</taxon>
        <taxon>Neoptera</taxon>
        <taxon>Endopterygota</taxon>
        <taxon>Diptera</taxon>
        <taxon>Nematocera</taxon>
        <taxon>Psychodoidea</taxon>
        <taxon>Psychodidae</taxon>
        <taxon>Lutzomyia</taxon>
        <taxon>Lutzomyia</taxon>
    </lineage>
</organism>
<feature type="domain" description="C2H2-type" evidence="14">
    <location>
        <begin position="268"/>
        <end position="295"/>
    </location>
</feature>
<dbReference type="GO" id="GO:0000978">
    <property type="term" value="F:RNA polymerase II cis-regulatory region sequence-specific DNA binding"/>
    <property type="evidence" value="ECO:0007669"/>
    <property type="project" value="TreeGrafter"/>
</dbReference>
<feature type="domain" description="C2H2-type" evidence="14">
    <location>
        <begin position="439"/>
        <end position="467"/>
    </location>
</feature>
<feature type="binding site" evidence="12">
    <location>
        <position position="55"/>
    </location>
    <ligand>
        <name>Zn(2+)</name>
        <dbReference type="ChEBI" id="CHEBI:29105"/>
    </ligand>
</feature>
<keyword evidence="5 11" id="KW-0863">Zinc-finger</keyword>
<feature type="region of interest" description="Disordered" evidence="13">
    <location>
        <begin position="198"/>
        <end position="218"/>
    </location>
</feature>